<comment type="caution">
    <text evidence="9">The sequence shown here is derived from an EMBL/GenBank/DDBJ whole genome shotgun (WGS) entry which is preliminary data.</text>
</comment>
<evidence type="ECO:0000313" key="10">
    <source>
        <dbReference type="Proteomes" id="UP000792457"/>
    </source>
</evidence>
<dbReference type="Pfam" id="PF08806">
    <property type="entry name" value="Sep15_SelM"/>
    <property type="match status" value="1"/>
</dbReference>
<protein>
    <recommendedName>
        <fullName evidence="6">Selenoprotein F</fullName>
    </recommendedName>
</protein>
<name>A0A8K0KR14_LADFU</name>
<keyword evidence="4" id="KW-0256">Endoplasmic reticulum</keyword>
<keyword evidence="3 7" id="KW-0732">Signal</keyword>
<feature type="domain" description="Selenoprotein F/M" evidence="8">
    <location>
        <begin position="83"/>
        <end position="156"/>
    </location>
</feature>
<evidence type="ECO:0000256" key="6">
    <source>
        <dbReference type="ARBA" id="ARBA00040775"/>
    </source>
</evidence>
<feature type="signal peptide" evidence="7">
    <location>
        <begin position="1"/>
        <end position="27"/>
    </location>
</feature>
<evidence type="ECO:0000313" key="9">
    <source>
        <dbReference type="EMBL" id="KAG8239440.1"/>
    </source>
</evidence>
<comment type="similarity">
    <text evidence="2">Belongs to the selenoprotein M/F family.</text>
</comment>
<dbReference type="SUPFAM" id="SSF52833">
    <property type="entry name" value="Thioredoxin-like"/>
    <property type="match status" value="1"/>
</dbReference>
<dbReference type="AlphaFoldDB" id="A0A8K0KR14"/>
<dbReference type="InterPro" id="IPR038219">
    <property type="entry name" value="Sep15/SelM_sf"/>
</dbReference>
<gene>
    <name evidence="9" type="ORF">J437_LFUL017433</name>
</gene>
<keyword evidence="5" id="KW-0712">Selenocysteine</keyword>
<dbReference type="OrthoDB" id="1910009at2759"/>
<dbReference type="Gene3D" id="3.40.30.50">
    <property type="entry name" value="Sep15/SelM thioredoxin-like domain, active-site redox motif"/>
    <property type="match status" value="1"/>
</dbReference>
<reference evidence="9" key="2">
    <citation type="submission" date="2017-10" db="EMBL/GenBank/DDBJ databases">
        <title>Ladona fulva Genome sequencing and assembly.</title>
        <authorList>
            <person name="Murali S."/>
            <person name="Richards S."/>
            <person name="Bandaranaike D."/>
            <person name="Bellair M."/>
            <person name="Blankenburg K."/>
            <person name="Chao H."/>
            <person name="Dinh H."/>
            <person name="Doddapaneni H."/>
            <person name="Dugan-Rocha S."/>
            <person name="Elkadiri S."/>
            <person name="Gnanaolivu R."/>
            <person name="Hernandez B."/>
            <person name="Skinner E."/>
            <person name="Javaid M."/>
            <person name="Lee S."/>
            <person name="Li M."/>
            <person name="Ming W."/>
            <person name="Munidasa M."/>
            <person name="Muniz J."/>
            <person name="Nguyen L."/>
            <person name="Hughes D."/>
            <person name="Osuji N."/>
            <person name="Pu L.-L."/>
            <person name="Puazo M."/>
            <person name="Qu C."/>
            <person name="Quiroz J."/>
            <person name="Raj R."/>
            <person name="Weissenberger G."/>
            <person name="Xin Y."/>
            <person name="Zou X."/>
            <person name="Han Y."/>
            <person name="Worley K."/>
            <person name="Muzny D."/>
            <person name="Gibbs R."/>
        </authorList>
    </citation>
    <scope>NUCLEOTIDE SEQUENCE</scope>
    <source>
        <strain evidence="9">Sampled in the wild</strain>
    </source>
</reference>
<proteinExistence type="inferred from homology"/>
<dbReference type="InterPro" id="IPR039992">
    <property type="entry name" value="Sep15_SelM"/>
</dbReference>
<sequence>MFLNQRNVCSVFLVFLVIDVLVIQTAGEFTADDCWALGLNKANLLCSSCDQLQPFGLELLKDHCKQCCHRDESVNAVKQYARARLEVCTCKFGAYPQIQAFIKSDRPAKYPNLQIKYVRGLDPIIKLMDEEGNVQEVLAIDKWNTETVDEFLRTHLVSSDEEIKIRLNLV</sequence>
<dbReference type="Proteomes" id="UP000792457">
    <property type="component" value="Unassembled WGS sequence"/>
</dbReference>
<evidence type="ECO:0000256" key="1">
    <source>
        <dbReference type="ARBA" id="ARBA00004319"/>
    </source>
</evidence>
<evidence type="ECO:0000256" key="2">
    <source>
        <dbReference type="ARBA" id="ARBA00005742"/>
    </source>
</evidence>
<evidence type="ECO:0000256" key="5">
    <source>
        <dbReference type="ARBA" id="ARBA00022933"/>
    </source>
</evidence>
<dbReference type="InterPro" id="IPR036249">
    <property type="entry name" value="Thioredoxin-like_sf"/>
</dbReference>
<dbReference type="PANTHER" id="PTHR13077:SF6">
    <property type="entry name" value="SELENOPROTEIN F"/>
    <property type="match status" value="1"/>
</dbReference>
<evidence type="ECO:0000256" key="3">
    <source>
        <dbReference type="ARBA" id="ARBA00022729"/>
    </source>
</evidence>
<dbReference type="EMBL" id="KZ309650">
    <property type="protein sequence ID" value="KAG8239440.1"/>
    <property type="molecule type" value="Genomic_DNA"/>
</dbReference>
<feature type="chain" id="PRO_5035457981" description="Selenoprotein F" evidence="7">
    <location>
        <begin position="28"/>
        <end position="170"/>
    </location>
</feature>
<dbReference type="GO" id="GO:0005788">
    <property type="term" value="C:endoplasmic reticulum lumen"/>
    <property type="evidence" value="ECO:0007669"/>
    <property type="project" value="UniProtKB-SubCell"/>
</dbReference>
<organism evidence="9 10">
    <name type="scientific">Ladona fulva</name>
    <name type="common">Scarce chaser dragonfly</name>
    <name type="synonym">Libellula fulva</name>
    <dbReference type="NCBI Taxonomy" id="123851"/>
    <lineage>
        <taxon>Eukaryota</taxon>
        <taxon>Metazoa</taxon>
        <taxon>Ecdysozoa</taxon>
        <taxon>Arthropoda</taxon>
        <taxon>Hexapoda</taxon>
        <taxon>Insecta</taxon>
        <taxon>Pterygota</taxon>
        <taxon>Palaeoptera</taxon>
        <taxon>Odonata</taxon>
        <taxon>Epiprocta</taxon>
        <taxon>Anisoptera</taxon>
        <taxon>Libelluloidea</taxon>
        <taxon>Libellulidae</taxon>
        <taxon>Ladona</taxon>
    </lineage>
</organism>
<evidence type="ECO:0000256" key="4">
    <source>
        <dbReference type="ARBA" id="ARBA00022824"/>
    </source>
</evidence>
<dbReference type="InterPro" id="IPR014912">
    <property type="entry name" value="Sep15_SelM_dom"/>
</dbReference>
<evidence type="ECO:0000259" key="8">
    <source>
        <dbReference type="Pfam" id="PF08806"/>
    </source>
</evidence>
<comment type="subcellular location">
    <subcellularLocation>
        <location evidence="1">Endoplasmic reticulum lumen</location>
    </subcellularLocation>
</comment>
<keyword evidence="10" id="KW-1185">Reference proteome</keyword>
<dbReference type="GO" id="GO:0016491">
    <property type="term" value="F:oxidoreductase activity"/>
    <property type="evidence" value="ECO:0007669"/>
    <property type="project" value="TreeGrafter"/>
</dbReference>
<accession>A0A8K0KR14</accession>
<dbReference type="FunFam" id="3.40.30.50:FF:000001">
    <property type="entry name" value="15 kDa selenoprotein"/>
    <property type="match status" value="1"/>
</dbReference>
<reference evidence="9" key="1">
    <citation type="submission" date="2013-04" db="EMBL/GenBank/DDBJ databases">
        <authorList>
            <person name="Qu J."/>
            <person name="Murali S.C."/>
            <person name="Bandaranaike D."/>
            <person name="Bellair M."/>
            <person name="Blankenburg K."/>
            <person name="Chao H."/>
            <person name="Dinh H."/>
            <person name="Doddapaneni H."/>
            <person name="Downs B."/>
            <person name="Dugan-Rocha S."/>
            <person name="Elkadiri S."/>
            <person name="Gnanaolivu R.D."/>
            <person name="Hernandez B."/>
            <person name="Javaid M."/>
            <person name="Jayaseelan J.C."/>
            <person name="Lee S."/>
            <person name="Li M."/>
            <person name="Ming W."/>
            <person name="Munidasa M."/>
            <person name="Muniz J."/>
            <person name="Nguyen L."/>
            <person name="Ongeri F."/>
            <person name="Osuji N."/>
            <person name="Pu L.-L."/>
            <person name="Puazo M."/>
            <person name="Qu C."/>
            <person name="Quiroz J."/>
            <person name="Raj R."/>
            <person name="Weissenberger G."/>
            <person name="Xin Y."/>
            <person name="Zou X."/>
            <person name="Han Y."/>
            <person name="Richards S."/>
            <person name="Worley K."/>
            <person name="Muzny D."/>
            <person name="Gibbs R."/>
        </authorList>
    </citation>
    <scope>NUCLEOTIDE SEQUENCE</scope>
    <source>
        <strain evidence="9">Sampled in the wild</strain>
    </source>
</reference>
<dbReference type="PANTHER" id="PTHR13077">
    <property type="entry name" value="SELENOPROTEIN F"/>
    <property type="match status" value="1"/>
</dbReference>
<evidence type="ECO:0000256" key="7">
    <source>
        <dbReference type="SAM" id="SignalP"/>
    </source>
</evidence>
<dbReference type="GO" id="GO:0051084">
    <property type="term" value="P:'de novo' post-translational protein folding"/>
    <property type="evidence" value="ECO:0007669"/>
    <property type="project" value="UniProtKB-ARBA"/>
</dbReference>